<keyword evidence="2" id="KW-0812">Transmembrane</keyword>
<dbReference type="EMBL" id="AJAT01000011">
    <property type="protein sequence ID" value="EOL46301.1"/>
    <property type="molecule type" value="Genomic_DNA"/>
</dbReference>
<feature type="compositionally biased region" description="Polar residues" evidence="1">
    <location>
        <begin position="38"/>
        <end position="48"/>
    </location>
</feature>
<evidence type="ECO:0000313" key="3">
    <source>
        <dbReference type="EMBL" id="EOL46301.1"/>
    </source>
</evidence>
<feature type="transmembrane region" description="Helical" evidence="2">
    <location>
        <begin position="750"/>
        <end position="767"/>
    </location>
</feature>
<dbReference type="AlphaFoldDB" id="R3WEK2"/>
<proteinExistence type="predicted"/>
<keyword evidence="4" id="KW-1185">Reference proteome</keyword>
<reference evidence="3 4" key="1">
    <citation type="submission" date="2013-02" db="EMBL/GenBank/DDBJ databases">
        <title>The Genome Sequence of Enterococcus phoeniculicola BAA-412.</title>
        <authorList>
            <consortium name="The Broad Institute Genome Sequencing Platform"/>
            <consortium name="The Broad Institute Genome Sequencing Center for Infectious Disease"/>
            <person name="Earl A.M."/>
            <person name="Gilmore M.S."/>
            <person name="Lebreton F."/>
            <person name="Walker B."/>
            <person name="Young S.K."/>
            <person name="Zeng Q."/>
            <person name="Gargeya S."/>
            <person name="Fitzgerald M."/>
            <person name="Haas B."/>
            <person name="Abouelleil A."/>
            <person name="Alvarado L."/>
            <person name="Arachchi H.M."/>
            <person name="Berlin A.M."/>
            <person name="Chapman S.B."/>
            <person name="Dewar J."/>
            <person name="Goldberg J."/>
            <person name="Griggs A."/>
            <person name="Gujja S."/>
            <person name="Hansen M."/>
            <person name="Howarth C."/>
            <person name="Imamovic A."/>
            <person name="Larimer J."/>
            <person name="McCowan C."/>
            <person name="Murphy C."/>
            <person name="Neiman D."/>
            <person name="Pearson M."/>
            <person name="Priest M."/>
            <person name="Roberts A."/>
            <person name="Saif S."/>
            <person name="Shea T."/>
            <person name="Sisk P."/>
            <person name="Sykes S."/>
            <person name="Wortman J."/>
            <person name="Nusbaum C."/>
            <person name="Birren B."/>
        </authorList>
    </citation>
    <scope>NUCLEOTIDE SEQUENCE [LARGE SCALE GENOMIC DNA]</scope>
    <source>
        <strain evidence="3 4">ATCC BAA-412</strain>
    </source>
</reference>
<accession>R3WEK2</accession>
<dbReference type="HOGENOM" id="CLU_358933_0_0_9"/>
<gene>
    <name evidence="3" type="ORF">UC3_01107</name>
</gene>
<comment type="caution">
    <text evidence="3">The sequence shown here is derived from an EMBL/GenBank/DDBJ whole genome shotgun (WGS) entry which is preliminary data.</text>
</comment>
<dbReference type="RefSeq" id="WP_010767778.1">
    <property type="nucleotide sequence ID" value="NZ_ASWE01000002.1"/>
</dbReference>
<keyword evidence="2" id="KW-1133">Transmembrane helix</keyword>
<evidence type="ECO:0000313" key="4">
    <source>
        <dbReference type="Proteomes" id="UP000013785"/>
    </source>
</evidence>
<dbReference type="Proteomes" id="UP000013785">
    <property type="component" value="Unassembled WGS sequence"/>
</dbReference>
<sequence>MGRYSFFISNFGTASNYVYADSLPNHDLFGGIDFAVSETSDSGDSSENIMDIDTDSDRQEESDSSEIIQDSGEESSPFDISQFGYTEPSDEGIKKRFWLFDSSLFTDVPEHVGEDGYVKQKLTRGVWGNTFFAQTTWGSGEFYDYIGPAFNGWRYNYTLDWRSRIDLLTNATKNSVWATNSRIDDTNYAVDRVNSALGTHTTNINNAFKRIATLETGQTSLNDYIGRVDTARVSNYNTLNTKINNNYSTLSTRISDNYATLWNRTVTLFNNDAILDSNITEVDNRVTSLSNYIGTGLGDLNSSNNVIKNLVTIIRDKILSIASDSGVIVNLLTIVRDKILTLTSDIAVTKNLTTIIRDKTLTIDSNLGKLTATNTDGKMILWDKLDNHYAELKNLGSLLGQTKNLVSIIRDKNIIFETALKNVNSNLSLINGSITAQTLSNVADTVLVTNALGEITNGISAISGQLDAFMDSNDKLWSSTDYNATVVDGDSSAVKLFKYQFAILKNTIVDTLNANQKNTQFLFDKYFGLEPGSAIYALRYTIVDGYTQTNELLQHIFDGLNLLAIGQNTTNGWLELFFQGIVDLKNTGAVITQWLNQIYEKQIIVPSMPFDFDRLQEMLDGLNFGNIVNEAGTNMWDFLKSLVDNLGNIISTGLTELGSTARKILDFLDSLIDDIIRLIVPENLDFLDKGFDSIKAKFDVKFDGILNVGGQIKDIFTPTESDFFSAISFSFMGASFVPDKSVADMFVPKFRTAFAVLIWLYVAWFVYRKLTGQGDIINDN</sequence>
<evidence type="ECO:0000256" key="2">
    <source>
        <dbReference type="SAM" id="Phobius"/>
    </source>
</evidence>
<feature type="region of interest" description="Disordered" evidence="1">
    <location>
        <begin position="38"/>
        <end position="82"/>
    </location>
</feature>
<organism evidence="3 4">
    <name type="scientific">Enterococcus phoeniculicola ATCC BAA-412</name>
    <dbReference type="NCBI Taxonomy" id="1158610"/>
    <lineage>
        <taxon>Bacteria</taxon>
        <taxon>Bacillati</taxon>
        <taxon>Bacillota</taxon>
        <taxon>Bacilli</taxon>
        <taxon>Lactobacillales</taxon>
        <taxon>Enterococcaceae</taxon>
        <taxon>Enterococcus</taxon>
    </lineage>
</organism>
<keyword evidence="2" id="KW-0472">Membrane</keyword>
<protein>
    <submittedName>
        <fullName evidence="3">Uncharacterized protein</fullName>
    </submittedName>
</protein>
<name>R3WEK2_9ENTE</name>
<evidence type="ECO:0000256" key="1">
    <source>
        <dbReference type="SAM" id="MobiDB-lite"/>
    </source>
</evidence>
<dbReference type="PATRIC" id="fig|1158610.3.peg.1084"/>
<dbReference type="STRING" id="154621.RV11_GL000578"/>
<dbReference type="OrthoDB" id="10021396at2"/>